<name>A0ABU9MZR7_9GAMM</name>
<evidence type="ECO:0000313" key="2">
    <source>
        <dbReference type="EMBL" id="MEM0516006.1"/>
    </source>
</evidence>
<comment type="caution">
    <text evidence="2">The sequence shown here is derived from an EMBL/GenBank/DDBJ whole genome shotgun (WGS) entry which is preliminary data.</text>
</comment>
<feature type="signal peptide" evidence="1">
    <location>
        <begin position="1"/>
        <end position="19"/>
    </location>
</feature>
<dbReference type="Pfam" id="PF11456">
    <property type="entry name" value="DUF3019"/>
    <property type="match status" value="1"/>
</dbReference>
<evidence type="ECO:0000313" key="3">
    <source>
        <dbReference type="Proteomes" id="UP001447008"/>
    </source>
</evidence>
<gene>
    <name evidence="2" type="ORF">WCN91_11365</name>
</gene>
<evidence type="ECO:0000256" key="1">
    <source>
        <dbReference type="SAM" id="SignalP"/>
    </source>
</evidence>
<dbReference type="RefSeq" id="WP_342679147.1">
    <property type="nucleotide sequence ID" value="NZ_JBCGCU010000012.1"/>
</dbReference>
<keyword evidence="1" id="KW-0732">Signal</keyword>
<dbReference type="Proteomes" id="UP001447008">
    <property type="component" value="Unassembled WGS sequence"/>
</dbReference>
<accession>A0ABU9MZR7</accession>
<keyword evidence="3" id="KW-1185">Reference proteome</keyword>
<proteinExistence type="predicted"/>
<sequence>MFFRLSAGFSLMFALPTWATQPEALAAEIPTLLSTPNTCVALRQGRTCYSDITLNWQVDNEERYCIRQSQATKPLHCWQQQQQGELVFEFASKTARSFELFHVTTGKVLASAEVRVQWVYTSGQKKRRWRLF</sequence>
<feature type="chain" id="PRO_5045531299" evidence="1">
    <location>
        <begin position="20"/>
        <end position="132"/>
    </location>
</feature>
<organism evidence="2 3">
    <name type="scientific">Pseudoalteromonas qingdaonensis</name>
    <dbReference type="NCBI Taxonomy" id="3131913"/>
    <lineage>
        <taxon>Bacteria</taxon>
        <taxon>Pseudomonadati</taxon>
        <taxon>Pseudomonadota</taxon>
        <taxon>Gammaproteobacteria</taxon>
        <taxon>Alteromonadales</taxon>
        <taxon>Pseudoalteromonadaceae</taxon>
        <taxon>Pseudoalteromonas</taxon>
    </lineage>
</organism>
<dbReference type="InterPro" id="IPR021559">
    <property type="entry name" value="DUF3019"/>
</dbReference>
<reference evidence="2 3" key="1">
    <citation type="submission" date="2024-03" db="EMBL/GenBank/DDBJ databases">
        <title>Pseudoalteromonas qingdaonensis sp. nov., isolated from the intestines of marine benthic organisms.</title>
        <authorList>
            <person name="Lin X."/>
            <person name="Fang S."/>
            <person name="Hu X."/>
        </authorList>
    </citation>
    <scope>NUCLEOTIDE SEQUENCE [LARGE SCALE GENOMIC DNA]</scope>
    <source>
        <strain evidence="2 3">YIC-827</strain>
    </source>
</reference>
<dbReference type="EMBL" id="JBCGCU010000012">
    <property type="protein sequence ID" value="MEM0516006.1"/>
    <property type="molecule type" value="Genomic_DNA"/>
</dbReference>
<protein>
    <submittedName>
        <fullName evidence="2">DUF3019 domain-containing protein</fullName>
    </submittedName>
</protein>